<evidence type="ECO:0000313" key="2">
    <source>
        <dbReference type="EMBL" id="CAF4184220.1"/>
    </source>
</evidence>
<dbReference type="Proteomes" id="UP000681967">
    <property type="component" value="Unassembled WGS sequence"/>
</dbReference>
<proteinExistence type="predicted"/>
<evidence type="ECO:0000313" key="4">
    <source>
        <dbReference type="Proteomes" id="UP000676336"/>
    </source>
</evidence>
<protein>
    <submittedName>
        <fullName evidence="1">Uncharacterized protein</fullName>
    </submittedName>
</protein>
<organism evidence="1 4">
    <name type="scientific">Rotaria magnacalcarata</name>
    <dbReference type="NCBI Taxonomy" id="392030"/>
    <lineage>
        <taxon>Eukaryota</taxon>
        <taxon>Metazoa</taxon>
        <taxon>Spiralia</taxon>
        <taxon>Gnathifera</taxon>
        <taxon>Rotifera</taxon>
        <taxon>Eurotatoria</taxon>
        <taxon>Bdelloidea</taxon>
        <taxon>Philodinida</taxon>
        <taxon>Philodinidae</taxon>
        <taxon>Rotaria</taxon>
    </lineage>
</organism>
<dbReference type="EMBL" id="CAJOBH010281967">
    <property type="protein sequence ID" value="CAF5171680.1"/>
    <property type="molecule type" value="Genomic_DNA"/>
</dbReference>
<gene>
    <name evidence="3" type="ORF">BYL167_LOCUS77425</name>
    <name evidence="2" type="ORF">GIL414_LOCUS20923</name>
    <name evidence="1" type="ORF">SMN809_LOCUS20490</name>
</gene>
<accession>A0A8S2RHE1</accession>
<evidence type="ECO:0000313" key="1">
    <source>
        <dbReference type="EMBL" id="CAF4168415.1"/>
    </source>
</evidence>
<dbReference type="Proteomes" id="UP000676336">
    <property type="component" value="Unassembled WGS sequence"/>
</dbReference>
<feature type="non-terminal residue" evidence="1">
    <location>
        <position position="1"/>
    </location>
</feature>
<dbReference type="EMBL" id="CAJOBJ010015868">
    <property type="protein sequence ID" value="CAF4184220.1"/>
    <property type="molecule type" value="Genomic_DNA"/>
</dbReference>
<reference evidence="1" key="1">
    <citation type="submission" date="2021-02" db="EMBL/GenBank/DDBJ databases">
        <authorList>
            <person name="Nowell W R."/>
        </authorList>
    </citation>
    <scope>NUCLEOTIDE SEQUENCE</scope>
</reference>
<name>A0A8S2RHE1_9BILA</name>
<dbReference type="EMBL" id="CAJOBI010012971">
    <property type="protein sequence ID" value="CAF4168415.1"/>
    <property type="molecule type" value="Genomic_DNA"/>
</dbReference>
<dbReference type="AlphaFoldDB" id="A0A8S2RHE1"/>
<dbReference type="Proteomes" id="UP000681720">
    <property type="component" value="Unassembled WGS sequence"/>
</dbReference>
<comment type="caution">
    <text evidence="1">The sequence shown here is derived from an EMBL/GenBank/DDBJ whole genome shotgun (WGS) entry which is preliminary data.</text>
</comment>
<evidence type="ECO:0000313" key="3">
    <source>
        <dbReference type="EMBL" id="CAF5171680.1"/>
    </source>
</evidence>
<sequence length="83" mass="9338">NTSSTSSLLPSPTPAVLSTTTADTNELMKKIDYFIKCYVAFLIDVFQPSKSVFGTNSGSILVQVKSKFYTYQTSLYYPKFLFR</sequence>